<sequence>MAERVDHVDLCPDCQGVRVLPATRISDVTVHMDGSDHISYRGKATVTVIPLPDPCPNPRREVPDGPA</sequence>
<dbReference type="Proteomes" id="UP000053271">
    <property type="component" value="Unassembled WGS sequence"/>
</dbReference>
<dbReference type="GeneID" id="91426001"/>
<keyword evidence="2" id="KW-1185">Reference proteome</keyword>
<accession>A0A101QXE6</accession>
<evidence type="ECO:0000313" key="1">
    <source>
        <dbReference type="EMBL" id="KUN37683.1"/>
    </source>
</evidence>
<comment type="caution">
    <text evidence="1">The sequence shown here is derived from an EMBL/GenBank/DDBJ whole genome shotgun (WGS) entry which is preliminary data.</text>
</comment>
<dbReference type="AlphaFoldDB" id="A0A101QXE6"/>
<gene>
    <name evidence="1" type="ORF">AQJ30_15475</name>
</gene>
<dbReference type="STRING" id="68231.AQJ30_15475"/>
<dbReference type="RefSeq" id="WP_067233766.1">
    <property type="nucleotide sequence ID" value="NZ_KQ948553.1"/>
</dbReference>
<proteinExistence type="predicted"/>
<dbReference type="EMBL" id="LMWS01000018">
    <property type="protein sequence ID" value="KUN37683.1"/>
    <property type="molecule type" value="Genomic_DNA"/>
</dbReference>
<name>A0A101QXE6_9ACTN</name>
<protein>
    <submittedName>
        <fullName evidence="1">Uncharacterized protein</fullName>
    </submittedName>
</protein>
<evidence type="ECO:0000313" key="2">
    <source>
        <dbReference type="Proteomes" id="UP000053271"/>
    </source>
</evidence>
<organism evidence="1 2">
    <name type="scientific">Streptomyces longwoodensis</name>
    <dbReference type="NCBI Taxonomy" id="68231"/>
    <lineage>
        <taxon>Bacteria</taxon>
        <taxon>Bacillati</taxon>
        <taxon>Actinomycetota</taxon>
        <taxon>Actinomycetes</taxon>
        <taxon>Kitasatosporales</taxon>
        <taxon>Streptomycetaceae</taxon>
        <taxon>Streptomyces</taxon>
    </lineage>
</organism>
<reference evidence="1 2" key="1">
    <citation type="submission" date="2015-10" db="EMBL/GenBank/DDBJ databases">
        <title>Draft genome sequence of Streptomyces longwoodensis DSM 41677, type strain for the species Streptomyces longwoodensis.</title>
        <authorList>
            <person name="Ruckert C."/>
            <person name="Winkler A."/>
            <person name="Kalinowski J."/>
            <person name="Kampfer P."/>
            <person name="Glaeser S."/>
        </authorList>
    </citation>
    <scope>NUCLEOTIDE SEQUENCE [LARGE SCALE GENOMIC DNA]</scope>
    <source>
        <strain evidence="1 2">DSM 41677</strain>
    </source>
</reference>